<proteinExistence type="predicted"/>
<keyword evidence="3" id="KW-1185">Reference proteome</keyword>
<evidence type="ECO:0000256" key="1">
    <source>
        <dbReference type="SAM" id="MobiDB-lite"/>
    </source>
</evidence>
<protein>
    <submittedName>
        <fullName evidence="2">Uncharacterized protein</fullName>
    </submittedName>
</protein>
<accession>A0A9W9IAX7</accession>
<gene>
    <name evidence="2" type="ORF">N7482_003716</name>
</gene>
<evidence type="ECO:0000313" key="2">
    <source>
        <dbReference type="EMBL" id="KAJ5168122.1"/>
    </source>
</evidence>
<dbReference type="Proteomes" id="UP001149163">
    <property type="component" value="Unassembled WGS sequence"/>
</dbReference>
<dbReference type="AlphaFoldDB" id="A0A9W9IAX7"/>
<reference evidence="2" key="2">
    <citation type="journal article" date="2023" name="IMA Fungus">
        <title>Comparative genomic study of the Penicillium genus elucidates a diverse pangenome and 15 lateral gene transfer events.</title>
        <authorList>
            <person name="Petersen C."/>
            <person name="Sorensen T."/>
            <person name="Nielsen M.R."/>
            <person name="Sondergaard T.E."/>
            <person name="Sorensen J.L."/>
            <person name="Fitzpatrick D.A."/>
            <person name="Frisvad J.C."/>
            <person name="Nielsen K.L."/>
        </authorList>
    </citation>
    <scope>NUCLEOTIDE SEQUENCE</scope>
    <source>
        <strain evidence="2">IBT 26290</strain>
    </source>
</reference>
<organism evidence="2 3">
    <name type="scientific">Penicillium canariense</name>
    <dbReference type="NCBI Taxonomy" id="189055"/>
    <lineage>
        <taxon>Eukaryota</taxon>
        <taxon>Fungi</taxon>
        <taxon>Dikarya</taxon>
        <taxon>Ascomycota</taxon>
        <taxon>Pezizomycotina</taxon>
        <taxon>Eurotiomycetes</taxon>
        <taxon>Eurotiomycetidae</taxon>
        <taxon>Eurotiales</taxon>
        <taxon>Aspergillaceae</taxon>
        <taxon>Penicillium</taxon>
    </lineage>
</organism>
<dbReference type="EMBL" id="JAPQKN010000002">
    <property type="protein sequence ID" value="KAJ5168122.1"/>
    <property type="molecule type" value="Genomic_DNA"/>
</dbReference>
<feature type="region of interest" description="Disordered" evidence="1">
    <location>
        <begin position="1"/>
        <end position="31"/>
    </location>
</feature>
<reference evidence="2" key="1">
    <citation type="submission" date="2022-11" db="EMBL/GenBank/DDBJ databases">
        <authorList>
            <person name="Petersen C."/>
        </authorList>
    </citation>
    <scope>NUCLEOTIDE SEQUENCE</scope>
    <source>
        <strain evidence="2">IBT 26290</strain>
    </source>
</reference>
<feature type="compositionally biased region" description="Basic and acidic residues" evidence="1">
    <location>
        <begin position="1"/>
        <end position="11"/>
    </location>
</feature>
<evidence type="ECO:0000313" key="3">
    <source>
        <dbReference type="Proteomes" id="UP001149163"/>
    </source>
</evidence>
<dbReference type="GeneID" id="81425017"/>
<dbReference type="RefSeq" id="XP_056544583.1">
    <property type="nucleotide sequence ID" value="XM_056685841.1"/>
</dbReference>
<name>A0A9W9IAX7_9EURO</name>
<sequence>MPLRHSLESHHPRPPLARSRNGRERKARPRVSDLILTIPQTCLTPLPSRTARKLTPATPDTDTLSDISALLAATTDVEASENFQAPSTCGRDGLMADEVSGGFAPDALSMFLWRTPYPAMIDIGISAGWVGDVAGNLIARGVEWSSTVSPLDRDDLVLRKEIEMWLLVEFCEDCHGDRRPSGISRSLAPGKDFDCTKYFKGTHEQRRCITNY</sequence>
<comment type="caution">
    <text evidence="2">The sequence shown here is derived from an EMBL/GenBank/DDBJ whole genome shotgun (WGS) entry which is preliminary data.</text>
</comment>